<dbReference type="EMBL" id="HBUF01361839">
    <property type="protein sequence ID" value="CAG6721230.1"/>
    <property type="molecule type" value="Transcribed_RNA"/>
</dbReference>
<dbReference type="EMBL" id="HBUF01361837">
    <property type="protein sequence ID" value="CAG6721225.1"/>
    <property type="molecule type" value="Transcribed_RNA"/>
</dbReference>
<accession>A0A8D8V900</accession>
<dbReference type="AlphaFoldDB" id="A0A8D8V900"/>
<reference evidence="1" key="1">
    <citation type="submission" date="2021-05" db="EMBL/GenBank/DDBJ databases">
        <authorList>
            <person name="Alioto T."/>
            <person name="Alioto T."/>
            <person name="Gomez Garrido J."/>
        </authorList>
    </citation>
    <scope>NUCLEOTIDE SEQUENCE</scope>
</reference>
<organism evidence="1">
    <name type="scientific">Cacopsylla melanoneura</name>
    <dbReference type="NCBI Taxonomy" id="428564"/>
    <lineage>
        <taxon>Eukaryota</taxon>
        <taxon>Metazoa</taxon>
        <taxon>Ecdysozoa</taxon>
        <taxon>Arthropoda</taxon>
        <taxon>Hexapoda</taxon>
        <taxon>Insecta</taxon>
        <taxon>Pterygota</taxon>
        <taxon>Neoptera</taxon>
        <taxon>Paraneoptera</taxon>
        <taxon>Hemiptera</taxon>
        <taxon>Sternorrhyncha</taxon>
        <taxon>Psylloidea</taxon>
        <taxon>Psyllidae</taxon>
        <taxon>Psyllinae</taxon>
        <taxon>Cacopsylla</taxon>
    </lineage>
</organism>
<dbReference type="EMBL" id="HBUF01509391">
    <property type="protein sequence ID" value="CAG6746378.1"/>
    <property type="molecule type" value="Transcribed_RNA"/>
</dbReference>
<evidence type="ECO:0000313" key="1">
    <source>
        <dbReference type="EMBL" id="CAG6721225.1"/>
    </source>
</evidence>
<sequence length="111" mass="12720">MNMCPNLSGNANGKEYTNKIHAQLISVLGTTHFMFINTRLTCVNNILARQTKLCTRLSYEIPETKHFVHKYATVQTVEVDFSGVFKHKHNILFDWSSLNKTNFFLPVETGL</sequence>
<proteinExistence type="predicted"/>
<name>A0A8D8V900_9HEMI</name>
<protein>
    <submittedName>
        <fullName evidence="1">Uncharacterized protein</fullName>
    </submittedName>
</protein>